<dbReference type="EMBL" id="FOCO01000100">
    <property type="protein sequence ID" value="SEO32556.1"/>
    <property type="molecule type" value="Genomic_DNA"/>
</dbReference>
<evidence type="ECO:0000313" key="2">
    <source>
        <dbReference type="Proteomes" id="UP000183002"/>
    </source>
</evidence>
<gene>
    <name evidence="1" type="ORF">SAMN05216227_11001</name>
</gene>
<accession>A0A1H8NSE5</accession>
<sequence length="25" mass="2880">ALMRKLIELANALIKANRNWVIKEA</sequence>
<feature type="non-terminal residue" evidence="1">
    <location>
        <position position="1"/>
    </location>
</feature>
<dbReference type="AlphaFoldDB" id="A0A1H8NSE5"/>
<organism evidence="1 2">
    <name type="scientific">Pseudorhodobacter antarcticus</name>
    <dbReference type="NCBI Taxonomy" id="1077947"/>
    <lineage>
        <taxon>Bacteria</taxon>
        <taxon>Pseudomonadati</taxon>
        <taxon>Pseudomonadota</taxon>
        <taxon>Alphaproteobacteria</taxon>
        <taxon>Rhodobacterales</taxon>
        <taxon>Paracoccaceae</taxon>
        <taxon>Pseudorhodobacter</taxon>
    </lineage>
</organism>
<proteinExistence type="predicted"/>
<keyword evidence="2" id="KW-1185">Reference proteome</keyword>
<reference evidence="1 2" key="1">
    <citation type="submission" date="2016-10" db="EMBL/GenBank/DDBJ databases">
        <authorList>
            <person name="de Groot N.N."/>
        </authorList>
    </citation>
    <scope>NUCLEOTIDE SEQUENCE [LARGE SCALE GENOMIC DNA]</scope>
    <source>
        <strain evidence="1 2">CGMCC 1.10836</strain>
    </source>
</reference>
<name>A0A1H8NSE5_9RHOB</name>
<evidence type="ECO:0000313" key="1">
    <source>
        <dbReference type="EMBL" id="SEO32556.1"/>
    </source>
</evidence>
<dbReference type="Proteomes" id="UP000183002">
    <property type="component" value="Unassembled WGS sequence"/>
</dbReference>
<protein>
    <submittedName>
        <fullName evidence="1">Transposase</fullName>
    </submittedName>
</protein>